<evidence type="ECO:0000313" key="4">
    <source>
        <dbReference type="Proteomes" id="UP001303373"/>
    </source>
</evidence>
<feature type="region of interest" description="Disordered" evidence="1">
    <location>
        <begin position="111"/>
        <end position="287"/>
    </location>
</feature>
<dbReference type="InterPro" id="IPR052800">
    <property type="entry name" value="DNA_Repair_Helicase_ZGRF1"/>
</dbReference>
<keyword evidence="4" id="KW-1185">Reference proteome</keyword>
<dbReference type="PANTHER" id="PTHR28535:SF1">
    <property type="entry name" value="PROTEIN ZGRF1"/>
    <property type="match status" value="1"/>
</dbReference>
<dbReference type="InterPro" id="IPR018838">
    <property type="entry name" value="ZGRF1-like_N"/>
</dbReference>
<reference evidence="3 4" key="1">
    <citation type="submission" date="2023-11" db="EMBL/GenBank/DDBJ databases">
        <title>An acidophilic fungus is an integral part of prey digestion in a carnivorous sundew plant.</title>
        <authorList>
            <person name="Tsai I.J."/>
        </authorList>
    </citation>
    <scope>NUCLEOTIDE SEQUENCE [LARGE SCALE GENOMIC DNA]</scope>
    <source>
        <strain evidence="3">169a</strain>
    </source>
</reference>
<feature type="compositionally biased region" description="Basic and acidic residues" evidence="1">
    <location>
        <begin position="227"/>
        <end position="236"/>
    </location>
</feature>
<name>A0AAQ3M7F0_9PEZI</name>
<feature type="region of interest" description="Disordered" evidence="1">
    <location>
        <begin position="562"/>
        <end position="581"/>
    </location>
</feature>
<evidence type="ECO:0000259" key="2">
    <source>
        <dbReference type="Pfam" id="PF10382"/>
    </source>
</evidence>
<organism evidence="3 4">
    <name type="scientific">Acrodontium crateriforme</name>
    <dbReference type="NCBI Taxonomy" id="150365"/>
    <lineage>
        <taxon>Eukaryota</taxon>
        <taxon>Fungi</taxon>
        <taxon>Dikarya</taxon>
        <taxon>Ascomycota</taxon>
        <taxon>Pezizomycotina</taxon>
        <taxon>Dothideomycetes</taxon>
        <taxon>Dothideomycetidae</taxon>
        <taxon>Mycosphaerellales</taxon>
        <taxon>Teratosphaeriaceae</taxon>
        <taxon>Acrodontium</taxon>
    </lineage>
</organism>
<sequence length="611" mass="67484">MSAAVHRGTPALSVPPTQNTAPVLEFNCLYTHDLRRKQKRWQDGFLRYHTFNKRIMVYDVPRNFVGDLHWKEEQPLQEGDEVILDKGGALVQVADSIGTTETDLSELLASAKKAPAKNDSSPLRSMLPPNRKPTGASRSRLPHSKHTSLNALLGTPRGPLGKATLPVRSPFEQRHTELESSEWNSSRPPKRQRIDQPIVSPPKTTAIPMKPIEPHSWARTNQTSKSKAPDIPKRSSDQPPVVVELRDDKPGIEQSLVEPSSGALEQSPSHRQHAGLPTMRCRGSKPDIWARTNPETNTAVARIEPDACNVFPDPHETNRPEIVRPLRFATTVPKKKTLLCQGQMVNSSKNSGDGIRVQTIEAVESTRTVRRTKSAREKLEERLARINSKKRQDNPRISDEAVTPGPQNAGVQNPIDILACRTGGTIARGYENKSPYSAPRMQQHSVLRPDSQRPNTAIDGESIPSPPGSRALKPPVSAPPVLSADRPATTIQSFEQEHAAYTPTPALAPSKDISKRGGNFHRLTCTSRNKKSYQHAVSLHTASNGTSTAILAKPFQVQGRPELAGSRETTPVPTIPALPPDPWSREAFDLFDWRPPGWHEDDWCLKDSDPA</sequence>
<protein>
    <recommendedName>
        <fullName evidence="2">5'-3' DNA helicase ZGRF1-like N-terminal domain-containing protein</fullName>
    </recommendedName>
</protein>
<feature type="region of interest" description="Disordered" evidence="1">
    <location>
        <begin position="384"/>
        <end position="412"/>
    </location>
</feature>
<accession>A0AAQ3M7F0</accession>
<gene>
    <name evidence="3" type="ORF">R9X50_00589300</name>
</gene>
<proteinExistence type="predicted"/>
<dbReference type="GO" id="GO:0035861">
    <property type="term" value="C:site of double-strand break"/>
    <property type="evidence" value="ECO:0007669"/>
    <property type="project" value="TreeGrafter"/>
</dbReference>
<dbReference type="AlphaFoldDB" id="A0AAQ3M7F0"/>
<dbReference type="Proteomes" id="UP001303373">
    <property type="component" value="Chromosome 9"/>
</dbReference>
<feature type="domain" description="5'-3' DNA helicase ZGRF1-like N-terminal" evidence="2">
    <location>
        <begin position="23"/>
        <end position="104"/>
    </location>
</feature>
<dbReference type="PANTHER" id="PTHR28535">
    <property type="entry name" value="ZINC FINGER GRF-TYPE CONTAINING 1"/>
    <property type="match status" value="1"/>
</dbReference>
<dbReference type="Pfam" id="PF10382">
    <property type="entry name" value="ZGRF1-like_N"/>
    <property type="match status" value="1"/>
</dbReference>
<feature type="region of interest" description="Disordered" evidence="1">
    <location>
        <begin position="430"/>
        <end position="483"/>
    </location>
</feature>
<dbReference type="GO" id="GO:0005634">
    <property type="term" value="C:nucleus"/>
    <property type="evidence" value="ECO:0007669"/>
    <property type="project" value="TreeGrafter"/>
</dbReference>
<evidence type="ECO:0000313" key="3">
    <source>
        <dbReference type="EMBL" id="WPH03019.1"/>
    </source>
</evidence>
<dbReference type="EMBL" id="CP138588">
    <property type="protein sequence ID" value="WPH03019.1"/>
    <property type="molecule type" value="Genomic_DNA"/>
</dbReference>
<feature type="compositionally biased region" description="Basic and acidic residues" evidence="1">
    <location>
        <begin position="384"/>
        <end position="399"/>
    </location>
</feature>
<dbReference type="GO" id="GO:0006302">
    <property type="term" value="P:double-strand break repair"/>
    <property type="evidence" value="ECO:0007669"/>
    <property type="project" value="TreeGrafter"/>
</dbReference>
<evidence type="ECO:0000256" key="1">
    <source>
        <dbReference type="SAM" id="MobiDB-lite"/>
    </source>
</evidence>